<dbReference type="STRING" id="1566387.QV13_24480"/>
<reference evidence="3 4" key="1">
    <citation type="submission" date="2016-08" db="EMBL/GenBank/DDBJ databases">
        <title>Whole genome sequence of Mesorhizobium sp. strain UASWS1009 isolated from industrial sewage.</title>
        <authorList>
            <person name="Crovadore J."/>
            <person name="Calmin G."/>
            <person name="Chablais R."/>
            <person name="Cochard B."/>
            <person name="Lefort F."/>
        </authorList>
    </citation>
    <scope>NUCLEOTIDE SEQUENCE [LARGE SCALE GENOMIC DNA]</scope>
    <source>
        <strain evidence="3 4">UASWS1009</strain>
    </source>
</reference>
<keyword evidence="1" id="KW-0732">Signal</keyword>
<dbReference type="NCBIfam" id="TIGR03414">
    <property type="entry name" value="ABC_choline_bnd"/>
    <property type="match status" value="1"/>
</dbReference>
<evidence type="ECO:0000313" key="3">
    <source>
        <dbReference type="EMBL" id="OCX12752.1"/>
    </source>
</evidence>
<dbReference type="InterPro" id="IPR007210">
    <property type="entry name" value="ABC_Gly_betaine_transp_sub-bd"/>
</dbReference>
<dbReference type="GO" id="GO:0033265">
    <property type="term" value="F:choline binding"/>
    <property type="evidence" value="ECO:0007669"/>
    <property type="project" value="InterPro"/>
</dbReference>
<feature type="domain" description="ABC-type glycine betaine transport system substrate-binding" evidence="2">
    <location>
        <begin position="28"/>
        <end position="278"/>
    </location>
</feature>
<dbReference type="CDD" id="cd13640">
    <property type="entry name" value="PBP2_ChoX"/>
    <property type="match status" value="1"/>
</dbReference>
<dbReference type="Pfam" id="PF04069">
    <property type="entry name" value="OpuAC"/>
    <property type="match status" value="1"/>
</dbReference>
<dbReference type="AlphaFoldDB" id="A0A1C2DDC8"/>
<dbReference type="EMBL" id="MDEO01000036">
    <property type="protein sequence ID" value="OCX12752.1"/>
    <property type="molecule type" value="Genomic_DNA"/>
</dbReference>
<dbReference type="Proteomes" id="UP000094412">
    <property type="component" value="Unassembled WGS sequence"/>
</dbReference>
<gene>
    <name evidence="3" type="ORF">QV13_24480</name>
</gene>
<name>A0A1C2DDC8_9HYPH</name>
<organism evidence="3 4">
    <name type="scientific">Mesorhizobium hungaricum</name>
    <dbReference type="NCBI Taxonomy" id="1566387"/>
    <lineage>
        <taxon>Bacteria</taxon>
        <taxon>Pseudomonadati</taxon>
        <taxon>Pseudomonadota</taxon>
        <taxon>Alphaproteobacteria</taxon>
        <taxon>Hyphomicrobiales</taxon>
        <taxon>Phyllobacteriaceae</taxon>
        <taxon>Mesorhizobium</taxon>
    </lineage>
</organism>
<dbReference type="RefSeq" id="WP_024924156.1">
    <property type="nucleotide sequence ID" value="NZ_MDEO01000036.1"/>
</dbReference>
<dbReference type="GO" id="GO:0043190">
    <property type="term" value="C:ATP-binding cassette (ABC) transporter complex"/>
    <property type="evidence" value="ECO:0007669"/>
    <property type="project" value="InterPro"/>
</dbReference>
<accession>A0A1C2DDC8</accession>
<protein>
    <submittedName>
        <fullName evidence="3">Glycine/betaine ABC transporter substrate-binding protein</fullName>
    </submittedName>
</protein>
<evidence type="ECO:0000313" key="4">
    <source>
        <dbReference type="Proteomes" id="UP000094412"/>
    </source>
</evidence>
<comment type="caution">
    <text evidence="3">The sequence shown here is derived from an EMBL/GenBank/DDBJ whole genome shotgun (WGS) entry which is preliminary data.</text>
</comment>
<dbReference type="GO" id="GO:0042597">
    <property type="term" value="C:periplasmic space"/>
    <property type="evidence" value="ECO:0007669"/>
    <property type="project" value="InterPro"/>
</dbReference>
<dbReference type="GO" id="GO:0015871">
    <property type="term" value="P:choline transport"/>
    <property type="evidence" value="ECO:0007669"/>
    <property type="project" value="InterPro"/>
</dbReference>
<proteinExistence type="predicted"/>
<keyword evidence="4" id="KW-1185">Reference proteome</keyword>
<dbReference type="Gene3D" id="3.40.190.100">
    <property type="entry name" value="Glycine betaine-binding periplasmic protein, domain 2"/>
    <property type="match status" value="1"/>
</dbReference>
<evidence type="ECO:0000256" key="1">
    <source>
        <dbReference type="SAM" id="SignalP"/>
    </source>
</evidence>
<feature type="signal peptide" evidence="1">
    <location>
        <begin position="1"/>
        <end position="20"/>
    </location>
</feature>
<feature type="chain" id="PRO_5008659315" evidence="1">
    <location>
        <begin position="21"/>
        <end position="309"/>
    </location>
</feature>
<dbReference type="InterPro" id="IPR017783">
    <property type="entry name" value="ABC_choline_sub-bd"/>
</dbReference>
<dbReference type="GO" id="GO:0022857">
    <property type="term" value="F:transmembrane transporter activity"/>
    <property type="evidence" value="ECO:0007669"/>
    <property type="project" value="InterPro"/>
</dbReference>
<dbReference type="OrthoDB" id="9787902at2"/>
<sequence length="309" mass="33463">MRTTIVFALLSGLLTSSAMAADAARCQKVRIADLGWTDIALTNTTAQLILNGLGYDASQTLLGLGVTYSALKEGDMDVFLGNWRPVQDEEYKSFFDEGSVEVLGVNLEGAKYTLAVPKNVSDQGIKSFDDLAAHADKFGRKIYGIEAGSNKPLLDMVAANRHGLGDWEIVESSEAAMLTQVSNAVADKNWVVFLGWEPHPMNLDYNMTYLSGGDVEFGPNFGGATVRTIARHGFSADCPNAAKLFANLAFDLDYENYGMQMILRQGKSADVAAREMIKRNPDKLAKWLDGVSTYDGQPGLQAVKSALGQ</sequence>
<evidence type="ECO:0000259" key="2">
    <source>
        <dbReference type="Pfam" id="PF04069"/>
    </source>
</evidence>
<dbReference type="Gene3D" id="3.40.190.10">
    <property type="entry name" value="Periplasmic binding protein-like II"/>
    <property type="match status" value="1"/>
</dbReference>
<dbReference type="SUPFAM" id="SSF53850">
    <property type="entry name" value="Periplasmic binding protein-like II"/>
    <property type="match status" value="1"/>
</dbReference>